<dbReference type="InterPro" id="IPR046281">
    <property type="entry name" value="DUF6318"/>
</dbReference>
<evidence type="ECO:0000256" key="1">
    <source>
        <dbReference type="SAM" id="MobiDB-lite"/>
    </source>
</evidence>
<feature type="compositionally biased region" description="Low complexity" evidence="1">
    <location>
        <begin position="68"/>
        <end position="90"/>
    </location>
</feature>
<reference evidence="4" key="1">
    <citation type="journal article" date="2019" name="Int. J. Syst. Evol. Microbiol.">
        <title>The Global Catalogue of Microorganisms (GCM) 10K type strain sequencing project: providing services to taxonomists for standard genome sequencing and annotation.</title>
        <authorList>
            <consortium name="The Broad Institute Genomics Platform"/>
            <consortium name="The Broad Institute Genome Sequencing Center for Infectious Disease"/>
            <person name="Wu L."/>
            <person name="Ma J."/>
        </authorList>
    </citation>
    <scope>NUCLEOTIDE SEQUENCE [LARGE SCALE GENOMIC DNA]</scope>
    <source>
        <strain evidence="4">JCM 11483</strain>
    </source>
</reference>
<dbReference type="EMBL" id="BAAAYG010000002">
    <property type="protein sequence ID" value="GAA3280397.1"/>
    <property type="molecule type" value="Genomic_DNA"/>
</dbReference>
<dbReference type="Pfam" id="PF19843">
    <property type="entry name" value="DUF6318"/>
    <property type="match status" value="1"/>
</dbReference>
<protein>
    <recommendedName>
        <fullName evidence="2">DUF6318 domain-containing protein</fullName>
    </recommendedName>
</protein>
<feature type="compositionally biased region" description="Low complexity" evidence="1">
    <location>
        <begin position="97"/>
        <end position="117"/>
    </location>
</feature>
<comment type="caution">
    <text evidence="3">The sequence shown here is derived from an EMBL/GenBank/DDBJ whole genome shotgun (WGS) entry which is preliminary data.</text>
</comment>
<organism evidence="3 4">
    <name type="scientific">Nesterenkonia halobia</name>
    <dbReference type="NCBI Taxonomy" id="37922"/>
    <lineage>
        <taxon>Bacteria</taxon>
        <taxon>Bacillati</taxon>
        <taxon>Actinomycetota</taxon>
        <taxon>Actinomycetes</taxon>
        <taxon>Micrococcales</taxon>
        <taxon>Micrococcaceae</taxon>
        <taxon>Nesterenkonia</taxon>
    </lineage>
</organism>
<evidence type="ECO:0000259" key="2">
    <source>
        <dbReference type="Pfam" id="PF19843"/>
    </source>
</evidence>
<sequence length="292" mass="30449">MVLRLAGWVSTVLPVAPDSAGTTGSLMTPVSAETDLTADDDAGRRGARRLPLLGAILAGVLLLSACGGSPEEEGQAGSEEPSASASAGESADGGSGEDSPSGEGPEGSPSDPTSDSAGEGGTGGDGSSEPVPASSDGPAQNWPEPEAPEEITEKSEEGAEAALEYWWELYAYARNTGDTSSLVKMSMSTCDYCKARVEHTIGVYDQGGWWHQDEYEIKDMALVEQDDGSYKGYFILGGGTFISYSEDSPTQAEDDSSVQRWGAKFAYADGRWVAEDLSHLCTEGEDEGCDLS</sequence>
<keyword evidence="4" id="KW-1185">Reference proteome</keyword>
<accession>A0ABP6R7W4</accession>
<gene>
    <name evidence="3" type="ORF">GCM10020260_04640</name>
</gene>
<name>A0ABP6R7W4_9MICC</name>
<proteinExistence type="predicted"/>
<dbReference type="Proteomes" id="UP001501736">
    <property type="component" value="Unassembled WGS sequence"/>
</dbReference>
<feature type="domain" description="DUF6318" evidence="2">
    <location>
        <begin position="131"/>
        <end position="275"/>
    </location>
</feature>
<evidence type="ECO:0000313" key="3">
    <source>
        <dbReference type="EMBL" id="GAA3280397.1"/>
    </source>
</evidence>
<evidence type="ECO:0000313" key="4">
    <source>
        <dbReference type="Proteomes" id="UP001501736"/>
    </source>
</evidence>
<feature type="region of interest" description="Disordered" evidence="1">
    <location>
        <begin position="68"/>
        <end position="157"/>
    </location>
</feature>